<dbReference type="NCBIfam" id="TIGR03605">
    <property type="entry name" value="antibiot_sagB"/>
    <property type="match status" value="1"/>
</dbReference>
<dbReference type="AlphaFoldDB" id="A0A897NR32"/>
<dbReference type="PANTHER" id="PTHR43745">
    <property type="entry name" value="NITROREDUCTASE MJ1384-RELATED"/>
    <property type="match status" value="1"/>
</dbReference>
<protein>
    <submittedName>
        <fullName evidence="2">Nitroreductase</fullName>
    </submittedName>
</protein>
<dbReference type="GO" id="GO:0016491">
    <property type="term" value="F:oxidoreductase activity"/>
    <property type="evidence" value="ECO:0007669"/>
    <property type="project" value="InterPro"/>
</dbReference>
<dbReference type="RefSeq" id="WP_229120520.1">
    <property type="nucleotide sequence ID" value="NZ_CP064791.1"/>
</dbReference>
<dbReference type="Pfam" id="PF00881">
    <property type="entry name" value="Nitroreductase"/>
    <property type="match status" value="1"/>
</dbReference>
<gene>
    <name evidence="2" type="primary">nfnB</name>
    <name evidence="2" type="ORF">HSEST_1715</name>
</gene>
<feature type="domain" description="Nitroreductase" evidence="1">
    <location>
        <begin position="20"/>
        <end position="201"/>
    </location>
</feature>
<dbReference type="CDD" id="cd02142">
    <property type="entry name" value="McbC_SagB-like_oxidoreductase"/>
    <property type="match status" value="1"/>
</dbReference>
<keyword evidence="3" id="KW-1185">Reference proteome</keyword>
<dbReference type="InterPro" id="IPR000415">
    <property type="entry name" value="Nitroreductase-like"/>
</dbReference>
<dbReference type="Proteomes" id="UP000663292">
    <property type="component" value="Chromosome"/>
</dbReference>
<dbReference type="InterPro" id="IPR020051">
    <property type="entry name" value="SagB-type_dehydrogenase"/>
</dbReference>
<dbReference type="InterPro" id="IPR052544">
    <property type="entry name" value="Bacteriocin_Proc_Enz"/>
</dbReference>
<name>A0A897NR32_9EURY</name>
<dbReference type="PANTHER" id="PTHR43745:SF2">
    <property type="entry name" value="NITROREDUCTASE MJ1384-RELATED"/>
    <property type="match status" value="1"/>
</dbReference>
<evidence type="ECO:0000259" key="1">
    <source>
        <dbReference type="Pfam" id="PF00881"/>
    </source>
</evidence>
<dbReference type="InterPro" id="IPR029479">
    <property type="entry name" value="Nitroreductase"/>
</dbReference>
<dbReference type="Gene3D" id="3.40.109.10">
    <property type="entry name" value="NADH Oxidase"/>
    <property type="match status" value="1"/>
</dbReference>
<dbReference type="EMBL" id="CP064791">
    <property type="protein sequence ID" value="QSG15238.1"/>
    <property type="molecule type" value="Genomic_DNA"/>
</dbReference>
<dbReference type="GeneID" id="68858351"/>
<evidence type="ECO:0000313" key="2">
    <source>
        <dbReference type="EMBL" id="QSG15238.1"/>
    </source>
</evidence>
<proteinExistence type="predicted"/>
<accession>A0A897NR32</accession>
<organism evidence="2 3">
    <name type="scientific">Halapricum desulfuricans</name>
    <dbReference type="NCBI Taxonomy" id="2841257"/>
    <lineage>
        <taxon>Archaea</taxon>
        <taxon>Methanobacteriati</taxon>
        <taxon>Methanobacteriota</taxon>
        <taxon>Stenosarchaea group</taxon>
        <taxon>Halobacteria</taxon>
        <taxon>Halobacteriales</taxon>
        <taxon>Haloarculaceae</taxon>
        <taxon>Halapricum</taxon>
    </lineage>
</organism>
<reference evidence="2 3" key="1">
    <citation type="submission" date="2020-11" db="EMBL/GenBank/DDBJ databases">
        <title>Carbohydrate-dependent, anaerobic sulfur respiration: A novel catabolism in halophilic archaea.</title>
        <authorList>
            <person name="Sorokin D.Y."/>
            <person name="Messina E."/>
            <person name="Smedile F."/>
            <person name="La Cono V."/>
            <person name="Hallsworth J.E."/>
            <person name="Yakimov M.M."/>
        </authorList>
    </citation>
    <scope>NUCLEOTIDE SEQUENCE [LARGE SCALE GENOMIC DNA]</scope>
    <source>
        <strain evidence="2 3">HSR-Est</strain>
    </source>
</reference>
<evidence type="ECO:0000313" key="3">
    <source>
        <dbReference type="Proteomes" id="UP000663292"/>
    </source>
</evidence>
<sequence>MGTIELPEPSTDISSVEAAIATRASRRSFADEPVTLDTVAQLLWALQGVTHERDGIDMRAVPSAGATYPLVADLEIADGGCTDLEPGCYRYDPDRHALKRRVEREIRDELTAAALDQPVIAGAPAVVALSAEYDRTTGKYPEHGERYVHMEAGHAAQNLHLVCEARGLGSCPVGAFDDEALSEALALEPAFEPLYLLPFGRRPADST</sequence>
<dbReference type="SUPFAM" id="SSF55469">
    <property type="entry name" value="FMN-dependent nitroreductase-like"/>
    <property type="match status" value="1"/>
</dbReference>